<dbReference type="AlphaFoldDB" id="A0A345SU29"/>
<gene>
    <name evidence="3" type="ORF">C7M71_007075</name>
</gene>
<dbReference type="InterPro" id="IPR029063">
    <property type="entry name" value="SAM-dependent_MTases_sf"/>
</dbReference>
<dbReference type="GO" id="GO:0008168">
    <property type="term" value="F:methyltransferase activity"/>
    <property type="evidence" value="ECO:0007669"/>
    <property type="project" value="UniProtKB-KW"/>
</dbReference>
<dbReference type="Pfam" id="PF21320">
    <property type="entry name" value="WHD_Rv2258c"/>
    <property type="match status" value="1"/>
</dbReference>
<dbReference type="Gene3D" id="1.10.10.10">
    <property type="entry name" value="Winged helix-like DNA-binding domain superfamily/Winged helix DNA-binding domain"/>
    <property type="match status" value="1"/>
</dbReference>
<dbReference type="CDD" id="cd02440">
    <property type="entry name" value="AdoMet_MTases"/>
    <property type="match status" value="1"/>
</dbReference>
<protein>
    <submittedName>
        <fullName evidence="3">Class I SAM-dependent methyltransferase</fullName>
    </submittedName>
</protein>
<name>A0A345SU29_9ACTN</name>
<dbReference type="EMBL" id="CP031264">
    <property type="protein sequence ID" value="AXI77234.1"/>
    <property type="molecule type" value="Genomic_DNA"/>
</dbReference>
<dbReference type="OrthoDB" id="9801363at2"/>
<dbReference type="GO" id="GO:0032259">
    <property type="term" value="P:methylation"/>
    <property type="evidence" value="ECO:0007669"/>
    <property type="project" value="UniProtKB-KW"/>
</dbReference>
<evidence type="ECO:0000259" key="1">
    <source>
        <dbReference type="Pfam" id="PF13847"/>
    </source>
</evidence>
<proteinExistence type="predicted"/>
<dbReference type="SUPFAM" id="SSF46785">
    <property type="entry name" value="Winged helix' DNA-binding domain"/>
    <property type="match status" value="1"/>
</dbReference>
<dbReference type="Gene3D" id="3.40.50.150">
    <property type="entry name" value="Vaccinia Virus protein VP39"/>
    <property type="match status" value="1"/>
</dbReference>
<accession>A0A345SU29</accession>
<dbReference type="PANTHER" id="PTHR45128">
    <property type="entry name" value="METHYLTRANSFERASE TYPE 11"/>
    <property type="match status" value="1"/>
</dbReference>
<dbReference type="SUPFAM" id="SSF53335">
    <property type="entry name" value="S-adenosyl-L-methionine-dependent methyltransferases"/>
    <property type="match status" value="1"/>
</dbReference>
<dbReference type="InterPro" id="IPR036388">
    <property type="entry name" value="WH-like_DNA-bd_sf"/>
</dbReference>
<dbReference type="Proteomes" id="UP000249340">
    <property type="component" value="Chromosome"/>
</dbReference>
<dbReference type="InterPro" id="IPR025714">
    <property type="entry name" value="Methyltranfer_dom"/>
</dbReference>
<feature type="domain" description="S-adenosylmethionine-dependent methyltransferase Rv2258c-like winged HTH" evidence="2">
    <location>
        <begin position="28"/>
        <end position="101"/>
    </location>
</feature>
<dbReference type="RefSeq" id="WP_111491760.1">
    <property type="nucleotide sequence ID" value="NZ_CP031264.1"/>
</dbReference>
<keyword evidence="3" id="KW-0808">Transferase</keyword>
<sequence>MSVRESDPVHRDQQVFADRLVGILDDSCLGLLLSVGHRTGLFDTMAGLPPSTAPELARAAGLHERPVREWLDGMVAGGIAAYDPAADRYTLPPEHAASLTRAAGTGNLAGLAPYLAMMGEIEQQVVESFRTGGGVPYSAYPRFRQLLAERCAQVHGTDLVETVIPLVPGLAERLRDGIEVLDLGCGQGRAVAVLARAFPASRFRGLDAAEGGIAAAREEAARLGLANTTFDVADSDQLDGHYDLVTAFGLVHGLARPARTLLAVRDALHDDGVFLMGDPALPYRPEAGAGHPPGSPLQGFTVFRRMTATPSAPGDDGVAAQRMLTEAGFTKVETHRVEGGILGLYHVARKG</sequence>
<dbReference type="InterPro" id="IPR036390">
    <property type="entry name" value="WH_DNA-bd_sf"/>
</dbReference>
<dbReference type="KEGG" id="stri:C7M71_007075"/>
<dbReference type="Pfam" id="PF13847">
    <property type="entry name" value="Methyltransf_31"/>
    <property type="match status" value="1"/>
</dbReference>
<organism evidence="3 4">
    <name type="scientific">Peterkaempfera bronchialis</name>
    <dbReference type="NCBI Taxonomy" id="2126346"/>
    <lineage>
        <taxon>Bacteria</taxon>
        <taxon>Bacillati</taxon>
        <taxon>Actinomycetota</taxon>
        <taxon>Actinomycetes</taxon>
        <taxon>Kitasatosporales</taxon>
        <taxon>Streptomycetaceae</taxon>
        <taxon>Peterkaempfera</taxon>
    </lineage>
</organism>
<evidence type="ECO:0000313" key="4">
    <source>
        <dbReference type="Proteomes" id="UP000249340"/>
    </source>
</evidence>
<dbReference type="PANTHER" id="PTHR45128:SF1">
    <property type="entry name" value="S-ADENOSYLMETHIONINE-DEPENDENT METHYLTRANSFERASE RV2258C"/>
    <property type="match status" value="1"/>
</dbReference>
<dbReference type="InterPro" id="IPR048711">
    <property type="entry name" value="WHD_Rv2258c"/>
</dbReference>
<feature type="domain" description="Methyltransferase" evidence="1">
    <location>
        <begin position="175"/>
        <end position="280"/>
    </location>
</feature>
<reference evidence="4" key="1">
    <citation type="submission" date="2018-07" db="EMBL/GenBank/DDBJ databases">
        <title>Streptacidiphilus bronchialis DSM 106435 chromosome.</title>
        <authorList>
            <person name="Batra D."/>
            <person name="Gulvik C.A."/>
        </authorList>
    </citation>
    <scope>NUCLEOTIDE SEQUENCE [LARGE SCALE GENOMIC DNA]</scope>
    <source>
        <strain evidence="4">DSM 106435</strain>
    </source>
</reference>
<evidence type="ECO:0000313" key="3">
    <source>
        <dbReference type="EMBL" id="AXI77234.1"/>
    </source>
</evidence>
<keyword evidence="4" id="KW-1185">Reference proteome</keyword>
<keyword evidence="3" id="KW-0489">Methyltransferase</keyword>
<evidence type="ECO:0000259" key="2">
    <source>
        <dbReference type="Pfam" id="PF21320"/>
    </source>
</evidence>
<dbReference type="InterPro" id="IPR053173">
    <property type="entry name" value="SAM-binding_MTase"/>
</dbReference>